<feature type="region of interest" description="Disordered" evidence="8">
    <location>
        <begin position="237"/>
        <end position="277"/>
    </location>
</feature>
<dbReference type="Pfam" id="PF03941">
    <property type="entry name" value="INCENP_ARK-bind"/>
    <property type="match status" value="1"/>
</dbReference>
<dbReference type="Proteomes" id="UP001498771">
    <property type="component" value="Unassembled WGS sequence"/>
</dbReference>
<feature type="compositionally biased region" description="Low complexity" evidence="8">
    <location>
        <begin position="90"/>
        <end position="102"/>
    </location>
</feature>
<feature type="compositionally biased region" description="Polar residues" evidence="8">
    <location>
        <begin position="18"/>
        <end position="27"/>
    </location>
</feature>
<comment type="similarity">
    <text evidence="3">Belongs to the INCENP family.</text>
</comment>
<organism evidence="10 11">
    <name type="scientific">Myxozyma melibiosi</name>
    <dbReference type="NCBI Taxonomy" id="54550"/>
    <lineage>
        <taxon>Eukaryota</taxon>
        <taxon>Fungi</taxon>
        <taxon>Dikarya</taxon>
        <taxon>Ascomycota</taxon>
        <taxon>Saccharomycotina</taxon>
        <taxon>Lipomycetes</taxon>
        <taxon>Lipomycetales</taxon>
        <taxon>Lipomycetaceae</taxon>
        <taxon>Myxozyma</taxon>
    </lineage>
</organism>
<evidence type="ECO:0000256" key="6">
    <source>
        <dbReference type="ARBA" id="ARBA00023212"/>
    </source>
</evidence>
<comment type="caution">
    <text evidence="10">The sequence shown here is derived from an EMBL/GenBank/DDBJ whole genome shotgun (WGS) entry which is preliminary data.</text>
</comment>
<accession>A0ABR1EYW6</accession>
<evidence type="ECO:0000313" key="11">
    <source>
        <dbReference type="Proteomes" id="UP001498771"/>
    </source>
</evidence>
<keyword evidence="7" id="KW-0539">Nucleus</keyword>
<reference evidence="10 11" key="1">
    <citation type="submission" date="2024-03" db="EMBL/GenBank/DDBJ databases">
        <title>Genome-scale model development and genomic sequencing of the oleaginous clade Lipomyces.</title>
        <authorList>
            <consortium name="Lawrence Berkeley National Laboratory"/>
            <person name="Czajka J.J."/>
            <person name="Han Y."/>
            <person name="Kim J."/>
            <person name="Mondo S.J."/>
            <person name="Hofstad B.A."/>
            <person name="Robles A."/>
            <person name="Haridas S."/>
            <person name="Riley R."/>
            <person name="LaButti K."/>
            <person name="Pangilinan J."/>
            <person name="Andreopoulos W."/>
            <person name="Lipzen A."/>
            <person name="Yan J."/>
            <person name="Wang M."/>
            <person name="Ng V."/>
            <person name="Grigoriev I.V."/>
            <person name="Spatafora J.W."/>
            <person name="Magnuson J.K."/>
            <person name="Baker S.E."/>
            <person name="Pomraning K.R."/>
        </authorList>
    </citation>
    <scope>NUCLEOTIDE SEQUENCE [LARGE SCALE GENOMIC DNA]</scope>
    <source>
        <strain evidence="10 11">Phaff 52-87</strain>
    </source>
</reference>
<keyword evidence="5" id="KW-0159">Chromosome partition</keyword>
<evidence type="ECO:0000256" key="7">
    <source>
        <dbReference type="ARBA" id="ARBA00023242"/>
    </source>
</evidence>
<proteinExistence type="inferred from homology"/>
<dbReference type="GeneID" id="90039172"/>
<dbReference type="EMBL" id="JBBJBU010000015">
    <property type="protein sequence ID" value="KAK7202785.1"/>
    <property type="molecule type" value="Genomic_DNA"/>
</dbReference>
<keyword evidence="4" id="KW-0963">Cytoplasm</keyword>
<protein>
    <submittedName>
        <fullName evidence="10">Inner centromere protein</fullName>
    </submittedName>
</protein>
<feature type="region of interest" description="Disordered" evidence="8">
    <location>
        <begin position="90"/>
        <end position="154"/>
    </location>
</feature>
<gene>
    <name evidence="10" type="ORF">BZA70DRAFT_285023</name>
</gene>
<dbReference type="PANTHER" id="PTHR13142">
    <property type="entry name" value="INNER CENTROMERE PROTEIN"/>
    <property type="match status" value="1"/>
</dbReference>
<evidence type="ECO:0000259" key="9">
    <source>
        <dbReference type="Pfam" id="PF03941"/>
    </source>
</evidence>
<evidence type="ECO:0000256" key="5">
    <source>
        <dbReference type="ARBA" id="ARBA00022829"/>
    </source>
</evidence>
<keyword evidence="11" id="KW-1185">Reference proteome</keyword>
<name>A0ABR1EYW6_9ASCO</name>
<keyword evidence="6" id="KW-0206">Cytoskeleton</keyword>
<feature type="domain" description="Inner centromere protein ARK-binding" evidence="9">
    <location>
        <begin position="175"/>
        <end position="226"/>
    </location>
</feature>
<evidence type="ECO:0000256" key="3">
    <source>
        <dbReference type="ARBA" id="ARBA00010042"/>
    </source>
</evidence>
<feature type="region of interest" description="Disordered" evidence="8">
    <location>
        <begin position="1"/>
        <end position="71"/>
    </location>
</feature>
<dbReference type="PANTHER" id="PTHR13142:SF1">
    <property type="entry name" value="INNER CENTROMERE PROTEIN"/>
    <property type="match status" value="1"/>
</dbReference>
<evidence type="ECO:0000256" key="2">
    <source>
        <dbReference type="ARBA" id="ARBA00004186"/>
    </source>
</evidence>
<evidence type="ECO:0000313" key="10">
    <source>
        <dbReference type="EMBL" id="KAK7202785.1"/>
    </source>
</evidence>
<dbReference type="RefSeq" id="XP_064765818.1">
    <property type="nucleotide sequence ID" value="XM_064913660.1"/>
</dbReference>
<evidence type="ECO:0000256" key="4">
    <source>
        <dbReference type="ARBA" id="ARBA00022490"/>
    </source>
</evidence>
<evidence type="ECO:0000256" key="8">
    <source>
        <dbReference type="SAM" id="MobiDB-lite"/>
    </source>
</evidence>
<evidence type="ECO:0000256" key="1">
    <source>
        <dbReference type="ARBA" id="ARBA00004123"/>
    </source>
</evidence>
<dbReference type="InterPro" id="IPR005635">
    <property type="entry name" value="Inner_centromere_prot_ARK-bd"/>
</dbReference>
<comment type="subcellular location">
    <subcellularLocation>
        <location evidence="2">Cytoplasm</location>
        <location evidence="2">Cytoskeleton</location>
        <location evidence="2">Spindle</location>
    </subcellularLocation>
    <subcellularLocation>
        <location evidence="1">Nucleus</location>
    </subcellularLocation>
</comment>
<sequence length="277" mass="29915">MKRNFQIDGEPGRLKNSLVPTTASMQDQSKRRRTDEMSGSPIEAKVRHSVVRKDHLQGGGASAPGSKAIGGRQVPIVEGVKFSNEKIRFAGSASAASSTASSQESNVQPTSSSTATGSVGGPARRTTNSGENGALPSTTPGRPNLKNASQHGSHVRLSQLAAMPVNSGDHIVLPEIYSESEDDEEDSVILDWAHSPYLRETLRKQQPIDPDTVFGPVPPLSMEEVFRNRAGVSAARFRPRSSSANWSNNDRLTPQEIEAYAQEMGYNRPQPQQQDAE</sequence>
<feature type="compositionally biased region" description="Polar residues" evidence="8">
    <location>
        <begin position="125"/>
        <end position="152"/>
    </location>
</feature>